<accession>A0A4Z0AW68</accession>
<dbReference type="AlphaFoldDB" id="A0A4Z0AW68"/>
<organism evidence="1 2">
    <name type="scientific">Pseudomonas nabeulensis</name>
    <dbReference type="NCBI Taxonomy" id="2293833"/>
    <lineage>
        <taxon>Bacteria</taxon>
        <taxon>Pseudomonadati</taxon>
        <taxon>Pseudomonadota</taxon>
        <taxon>Gammaproteobacteria</taxon>
        <taxon>Pseudomonadales</taxon>
        <taxon>Pseudomonadaceae</taxon>
        <taxon>Pseudomonas</taxon>
    </lineage>
</organism>
<reference evidence="1 2" key="1">
    <citation type="journal article" date="2019" name="Syst. Appl. Microbiol.">
        <title>New species of pathogenic Pseudomonas isolated from citrus in Tunisia: Proposal of Pseudomonas kairouanensis sp. nov. and Pseudomonas nabeulensis sp. nov.</title>
        <authorList>
            <person name="Oueslati M."/>
            <person name="Mulet M."/>
            <person name="Gomila M."/>
            <person name="Berge O."/>
            <person name="Hajlaoui M.R."/>
            <person name="Lalucat J."/>
            <person name="Sadfi-Zouaoui N."/>
            <person name="Garcia-Valdes E."/>
        </authorList>
    </citation>
    <scope>NUCLEOTIDE SEQUENCE [LARGE SCALE GENOMIC DNA]</scope>
    <source>
        <strain evidence="1 2">E10B</strain>
    </source>
</reference>
<comment type="caution">
    <text evidence="1">The sequence shown here is derived from an EMBL/GenBank/DDBJ whole genome shotgun (WGS) entry which is preliminary data.</text>
</comment>
<dbReference type="Proteomes" id="UP000297734">
    <property type="component" value="Unassembled WGS sequence"/>
</dbReference>
<proteinExistence type="predicted"/>
<evidence type="ECO:0000313" key="2">
    <source>
        <dbReference type="Proteomes" id="UP000297734"/>
    </source>
</evidence>
<protein>
    <submittedName>
        <fullName evidence="1">Uncharacterized protein</fullName>
    </submittedName>
</protein>
<name>A0A4Z0AW68_9PSED</name>
<dbReference type="EMBL" id="QUZT01000038">
    <property type="protein sequence ID" value="TFY90985.1"/>
    <property type="molecule type" value="Genomic_DNA"/>
</dbReference>
<evidence type="ECO:0000313" key="1">
    <source>
        <dbReference type="EMBL" id="TFY90985.1"/>
    </source>
</evidence>
<sequence>MGGAVRRFDLPPMAVYQSQMYWLTHCYRGQAPSHIFIAFQSRFGVRHFVATGSGLSRCLR</sequence>
<keyword evidence="2" id="KW-1185">Reference proteome</keyword>
<gene>
    <name evidence="1" type="ORF">DYL61_19435</name>
</gene>